<organism evidence="1 2">
    <name type="scientific">Vallitalea maricola</name>
    <dbReference type="NCBI Taxonomy" id="3074433"/>
    <lineage>
        <taxon>Bacteria</taxon>
        <taxon>Bacillati</taxon>
        <taxon>Bacillota</taxon>
        <taxon>Clostridia</taxon>
        <taxon>Lachnospirales</taxon>
        <taxon>Vallitaleaceae</taxon>
        <taxon>Vallitalea</taxon>
    </lineage>
</organism>
<evidence type="ECO:0000313" key="2">
    <source>
        <dbReference type="Proteomes" id="UP001374599"/>
    </source>
</evidence>
<gene>
    <name evidence="1" type="primary">uhpC</name>
    <name evidence="1" type="ORF">AN2V17_45080</name>
</gene>
<dbReference type="Proteomes" id="UP001374599">
    <property type="component" value="Unassembled WGS sequence"/>
</dbReference>
<evidence type="ECO:0000313" key="1">
    <source>
        <dbReference type="EMBL" id="GMQ65266.1"/>
    </source>
</evidence>
<keyword evidence="2" id="KW-1185">Reference proteome</keyword>
<name>A0ACB5UR45_9FIRM</name>
<dbReference type="EMBL" id="BTPU01000104">
    <property type="protein sequence ID" value="GMQ65266.1"/>
    <property type="molecule type" value="Genomic_DNA"/>
</dbReference>
<accession>A0ACB5UR45</accession>
<sequence length="422" mass="47497">MFKLSKSQIRVFILCWAAYASIYFGRVNLSVAIPQIQDTFGWSKGSMGLIGSLFYWVYGFGQLINGQIGDRISTRKIVFFGLITTAICNICFGFSTAYILMMVLWVINAYAQSTLWGPIVKSITNWYEYEKRSSVSIGISTSMVGGYILAWGGSGLIIAKSNWNLVFWIPGIIILIYSIVWFSFFRDTPKEADKYICDKYSKATAIKNNSNYSLLQVIVKSKLIYIVLACFVQGIIKDSIALWAPTLFMETQNLDITETTQFIIFIPVMNLLGMMFASFLNKKLKHKEKRTIYLLFMISIFMIIGFVKLGSYNIIIALIFLGLTSAVMYGANTLLLGVIPLHFAKYNKTSSIAGFLDFCSYLAAGFAAFITGALVDRFSWNGVMIFWIVCLVVGIFALLMSLKCDKIAVKMEKVTDNTYLID</sequence>
<keyword evidence="1" id="KW-0675">Receptor</keyword>
<reference evidence="1" key="1">
    <citation type="submission" date="2023-09" db="EMBL/GenBank/DDBJ databases">
        <title>Vallitalea sediminicola and Vallitalea maricola sp. nov., anaerobic bacteria isolated from marine sediment.</title>
        <authorList>
            <person name="Hirano S."/>
            <person name="Maeda A."/>
            <person name="Terahara T."/>
            <person name="Mori K."/>
            <person name="Hamada M."/>
            <person name="Matsumoto R."/>
            <person name="Kobayashi T."/>
        </authorList>
    </citation>
    <scope>NUCLEOTIDE SEQUENCE</scope>
    <source>
        <strain evidence="1">AN17-2</strain>
    </source>
</reference>
<comment type="caution">
    <text evidence="1">The sequence shown here is derived from an EMBL/GenBank/DDBJ whole genome shotgun (WGS) entry which is preliminary data.</text>
</comment>
<protein>
    <submittedName>
        <fullName evidence="1">MFS transporter family glucose-6-phosphate receptor UhpC</fullName>
    </submittedName>
</protein>
<proteinExistence type="predicted"/>